<gene>
    <name evidence="2" type="ORF">PXEA_LOCUS27996</name>
</gene>
<organism evidence="2 3">
    <name type="scientific">Protopolystoma xenopodis</name>
    <dbReference type="NCBI Taxonomy" id="117903"/>
    <lineage>
        <taxon>Eukaryota</taxon>
        <taxon>Metazoa</taxon>
        <taxon>Spiralia</taxon>
        <taxon>Lophotrochozoa</taxon>
        <taxon>Platyhelminthes</taxon>
        <taxon>Monogenea</taxon>
        <taxon>Polyopisthocotylea</taxon>
        <taxon>Polystomatidea</taxon>
        <taxon>Polystomatidae</taxon>
        <taxon>Protopolystoma</taxon>
    </lineage>
</organism>
<comment type="caution">
    <text evidence="2">The sequence shown here is derived from an EMBL/GenBank/DDBJ whole genome shotgun (WGS) entry which is preliminary data.</text>
</comment>
<sequence length="102" mass="11058">MLRDWLDVVSTRRGLPLARLRLHRRLPLVDKMLDDWIEPYHHLDRLLSPFGASSLAAAATAASTIVGLPETSCPDDPTGIFSKSPSNSAPQAPSDNPAFGIP</sequence>
<feature type="region of interest" description="Disordered" evidence="1">
    <location>
        <begin position="69"/>
        <end position="102"/>
    </location>
</feature>
<proteinExistence type="predicted"/>
<dbReference type="Proteomes" id="UP000784294">
    <property type="component" value="Unassembled WGS sequence"/>
</dbReference>
<keyword evidence="3" id="KW-1185">Reference proteome</keyword>
<name>A0A3S5APE1_9PLAT</name>
<reference evidence="2" key="1">
    <citation type="submission" date="2018-11" db="EMBL/GenBank/DDBJ databases">
        <authorList>
            <consortium name="Pathogen Informatics"/>
        </authorList>
    </citation>
    <scope>NUCLEOTIDE SEQUENCE</scope>
</reference>
<evidence type="ECO:0000313" key="2">
    <source>
        <dbReference type="EMBL" id="VEL34556.1"/>
    </source>
</evidence>
<evidence type="ECO:0000313" key="3">
    <source>
        <dbReference type="Proteomes" id="UP000784294"/>
    </source>
</evidence>
<evidence type="ECO:0000256" key="1">
    <source>
        <dbReference type="SAM" id="MobiDB-lite"/>
    </source>
</evidence>
<feature type="compositionally biased region" description="Polar residues" evidence="1">
    <location>
        <begin position="81"/>
        <end position="94"/>
    </location>
</feature>
<dbReference type="EMBL" id="CAAALY010247910">
    <property type="protein sequence ID" value="VEL34556.1"/>
    <property type="molecule type" value="Genomic_DNA"/>
</dbReference>
<accession>A0A3S5APE1</accession>
<protein>
    <submittedName>
        <fullName evidence="2">Uncharacterized protein</fullName>
    </submittedName>
</protein>
<dbReference type="AlphaFoldDB" id="A0A3S5APE1"/>